<reference evidence="1 2" key="1">
    <citation type="journal article" date="2018" name="Evol. Lett.">
        <title>Horizontal gene cluster transfer increased hallucinogenic mushroom diversity.</title>
        <authorList>
            <person name="Reynolds H.T."/>
            <person name="Vijayakumar V."/>
            <person name="Gluck-Thaler E."/>
            <person name="Korotkin H.B."/>
            <person name="Matheny P.B."/>
            <person name="Slot J.C."/>
        </authorList>
    </citation>
    <scope>NUCLEOTIDE SEQUENCE [LARGE SCALE GENOMIC DNA]</scope>
    <source>
        <strain evidence="1 2">SRW20</strain>
    </source>
</reference>
<dbReference type="AlphaFoldDB" id="A0A409Y0U5"/>
<keyword evidence="2" id="KW-1185">Reference proteome</keyword>
<evidence type="ECO:0000313" key="2">
    <source>
        <dbReference type="Proteomes" id="UP000284706"/>
    </source>
</evidence>
<gene>
    <name evidence="1" type="ORF">CVT26_010737</name>
</gene>
<dbReference type="EMBL" id="NHYE01001346">
    <property type="protein sequence ID" value="PPQ96615.1"/>
    <property type="molecule type" value="Genomic_DNA"/>
</dbReference>
<evidence type="ECO:0000313" key="1">
    <source>
        <dbReference type="EMBL" id="PPQ96615.1"/>
    </source>
</evidence>
<accession>A0A409Y0U5</accession>
<dbReference type="Proteomes" id="UP000284706">
    <property type="component" value="Unassembled WGS sequence"/>
</dbReference>
<protein>
    <submittedName>
        <fullName evidence="1">Uncharacterized protein</fullName>
    </submittedName>
</protein>
<dbReference type="InParanoid" id="A0A409Y0U5"/>
<organism evidence="1 2">
    <name type="scientific">Gymnopilus dilepis</name>
    <dbReference type="NCBI Taxonomy" id="231916"/>
    <lineage>
        <taxon>Eukaryota</taxon>
        <taxon>Fungi</taxon>
        <taxon>Dikarya</taxon>
        <taxon>Basidiomycota</taxon>
        <taxon>Agaricomycotina</taxon>
        <taxon>Agaricomycetes</taxon>
        <taxon>Agaricomycetidae</taxon>
        <taxon>Agaricales</taxon>
        <taxon>Agaricineae</taxon>
        <taxon>Hymenogastraceae</taxon>
        <taxon>Gymnopilus</taxon>
    </lineage>
</organism>
<comment type="caution">
    <text evidence="1">The sequence shown here is derived from an EMBL/GenBank/DDBJ whole genome shotgun (WGS) entry which is preliminary data.</text>
</comment>
<name>A0A409Y0U5_9AGAR</name>
<sequence length="148" mass="15765">MPEVGGDIFAKTSIFRGGKLKNRDAAKTGCKGPGVKTTLLEILDGLPGSTSKLTFRHPARLWAATVLSTLPSRAPQAGDAHESWSSPPRLTSFLPFLTLSAGSDWVQITITSSVGSSKAGADFVGIVPHRPQPYISESVPWFGVQSRF</sequence>
<proteinExistence type="predicted"/>